<dbReference type="InterPro" id="IPR008984">
    <property type="entry name" value="SMAD_FHA_dom_sf"/>
</dbReference>
<organism evidence="3 4">
    <name type="scientific">Desulfocapsa sulfexigens (strain DSM 10523 / SB164P1)</name>
    <dbReference type="NCBI Taxonomy" id="1167006"/>
    <lineage>
        <taxon>Bacteria</taxon>
        <taxon>Pseudomonadati</taxon>
        <taxon>Thermodesulfobacteriota</taxon>
        <taxon>Desulfobulbia</taxon>
        <taxon>Desulfobulbales</taxon>
        <taxon>Desulfocapsaceae</taxon>
        <taxon>Desulfocapsa</taxon>
    </lineage>
</organism>
<dbReference type="SUPFAM" id="SSF141868">
    <property type="entry name" value="EAL domain-like"/>
    <property type="match status" value="1"/>
</dbReference>
<dbReference type="InterPro" id="IPR050706">
    <property type="entry name" value="Cyclic-di-GMP_PDE-like"/>
</dbReference>
<dbReference type="Pfam" id="PF00563">
    <property type="entry name" value="EAL"/>
    <property type="match status" value="1"/>
</dbReference>
<sequence length="384" mass="43701">MGTAEKCIWYIEGGMKDGKCLDVPIHVSPFFIGRDKGCHLRVKAPGVSRKHVQLEVNGEKIFVGDMGSTNGTFVNRNKITRQVEIRSGDTIHLGQEELRITRRCDYKKNDPVADDILYNSTIMININDPMFALNDDFVQQEKEFNLMITNREVTIVFQPIVSLSECEVVGYEALGRGFRSDLPESPCDLFRIAEKLGRAKELSSVFRSRAIQTCHELPGAPLIFVNTHPVEDLTTGLQNNIEEMRRLTAPWQVVLEVHESAVTDTRMMLELKEILRDHEMYLAYDDFGAGQARWNELVEAPPDYLKFDLQLIRDIHKKTTQKQEMVRKLVDICLDQGAYPLAECVENHEELEACRHLGFTHGQGWLFGKPAEASFFAATKNKKA</sequence>
<gene>
    <name evidence="3" type="ordered locus">UWK_02681</name>
</gene>
<dbReference type="PANTHER" id="PTHR33121:SF76">
    <property type="entry name" value="SIGNALING PROTEIN"/>
    <property type="match status" value="1"/>
</dbReference>
<dbReference type="CDD" id="cd00060">
    <property type="entry name" value="FHA"/>
    <property type="match status" value="1"/>
</dbReference>
<keyword evidence="4" id="KW-1185">Reference proteome</keyword>
<dbReference type="EMBL" id="CP003985">
    <property type="protein sequence ID" value="AGF79217.1"/>
    <property type="molecule type" value="Genomic_DNA"/>
</dbReference>
<dbReference type="Pfam" id="PF00498">
    <property type="entry name" value="FHA"/>
    <property type="match status" value="1"/>
</dbReference>
<dbReference type="GO" id="GO:0071111">
    <property type="term" value="F:cyclic-guanylate-specific phosphodiesterase activity"/>
    <property type="evidence" value="ECO:0007669"/>
    <property type="project" value="InterPro"/>
</dbReference>
<dbReference type="STRING" id="1167006.UWK_02681"/>
<evidence type="ECO:0000259" key="1">
    <source>
        <dbReference type="PROSITE" id="PS50006"/>
    </source>
</evidence>
<accession>M1PC64</accession>
<dbReference type="HOGENOM" id="CLU_758485_0_0_7"/>
<evidence type="ECO:0000313" key="4">
    <source>
        <dbReference type="Proteomes" id="UP000011721"/>
    </source>
</evidence>
<dbReference type="SMART" id="SM00240">
    <property type="entry name" value="FHA"/>
    <property type="match status" value="1"/>
</dbReference>
<proteinExistence type="predicted"/>
<dbReference type="AlphaFoldDB" id="M1PC64"/>
<dbReference type="Gene3D" id="3.20.20.450">
    <property type="entry name" value="EAL domain"/>
    <property type="match status" value="1"/>
</dbReference>
<protein>
    <submittedName>
        <fullName evidence="3">EAL domain-containing protein</fullName>
    </submittedName>
</protein>
<dbReference type="InterPro" id="IPR035919">
    <property type="entry name" value="EAL_sf"/>
</dbReference>
<dbReference type="CDD" id="cd01948">
    <property type="entry name" value="EAL"/>
    <property type="match status" value="1"/>
</dbReference>
<feature type="domain" description="FHA" evidence="1">
    <location>
        <begin position="30"/>
        <end position="79"/>
    </location>
</feature>
<dbReference type="Proteomes" id="UP000011721">
    <property type="component" value="Chromosome"/>
</dbReference>
<dbReference type="SMART" id="SM00052">
    <property type="entry name" value="EAL"/>
    <property type="match status" value="1"/>
</dbReference>
<dbReference type="RefSeq" id="WP_015404903.1">
    <property type="nucleotide sequence ID" value="NC_020304.1"/>
</dbReference>
<feature type="domain" description="EAL" evidence="2">
    <location>
        <begin position="137"/>
        <end position="384"/>
    </location>
</feature>
<dbReference type="KEGG" id="dsf:UWK_02681"/>
<evidence type="ECO:0000313" key="3">
    <source>
        <dbReference type="EMBL" id="AGF79217.1"/>
    </source>
</evidence>
<dbReference type="eggNOG" id="COG1716">
    <property type="taxonomic scope" value="Bacteria"/>
</dbReference>
<dbReference type="Gene3D" id="2.60.200.20">
    <property type="match status" value="1"/>
</dbReference>
<dbReference type="OrthoDB" id="7869657at2"/>
<name>M1PC64_DESSD</name>
<dbReference type="PROSITE" id="PS50006">
    <property type="entry name" value="FHA_DOMAIN"/>
    <property type="match status" value="1"/>
</dbReference>
<dbReference type="eggNOG" id="COG2200">
    <property type="taxonomic scope" value="Bacteria"/>
</dbReference>
<dbReference type="PANTHER" id="PTHR33121">
    <property type="entry name" value="CYCLIC DI-GMP PHOSPHODIESTERASE PDEF"/>
    <property type="match status" value="1"/>
</dbReference>
<dbReference type="SUPFAM" id="SSF49879">
    <property type="entry name" value="SMAD/FHA domain"/>
    <property type="match status" value="1"/>
</dbReference>
<dbReference type="InterPro" id="IPR000253">
    <property type="entry name" value="FHA_dom"/>
</dbReference>
<dbReference type="PROSITE" id="PS50883">
    <property type="entry name" value="EAL"/>
    <property type="match status" value="1"/>
</dbReference>
<evidence type="ECO:0000259" key="2">
    <source>
        <dbReference type="PROSITE" id="PS50883"/>
    </source>
</evidence>
<reference evidence="4" key="1">
    <citation type="journal article" date="2013" name="Stand. Genomic Sci.">
        <title>Complete genome sequence of Desulfocapsa sulfexigens, a marine deltaproteobacterium specialized in disproportionating inorganic sulfur compounds.</title>
        <authorList>
            <person name="Finster K.W."/>
            <person name="Kjeldsen K.U."/>
            <person name="Kube M."/>
            <person name="Reinhardt R."/>
            <person name="Mussmann M."/>
            <person name="Amann R."/>
            <person name="Schreiber L."/>
        </authorList>
    </citation>
    <scope>NUCLEOTIDE SEQUENCE [LARGE SCALE GENOMIC DNA]</scope>
    <source>
        <strain evidence="4">DSM 10523 / SB164P1</strain>
    </source>
</reference>
<dbReference type="InterPro" id="IPR001633">
    <property type="entry name" value="EAL_dom"/>
</dbReference>